<dbReference type="RefSeq" id="WP_264140527.1">
    <property type="nucleotide sequence ID" value="NZ_JAOYOD010000012.1"/>
</dbReference>
<accession>A0ABT3D0V3</accession>
<comment type="caution">
    <text evidence="1">The sequence shown here is derived from an EMBL/GenBank/DDBJ whole genome shotgun (WGS) entry which is preliminary data.</text>
</comment>
<keyword evidence="2" id="KW-1185">Reference proteome</keyword>
<evidence type="ECO:0000313" key="2">
    <source>
        <dbReference type="Proteomes" id="UP001300692"/>
    </source>
</evidence>
<proteinExistence type="predicted"/>
<dbReference type="EMBL" id="JAOYOD010000012">
    <property type="protein sequence ID" value="MCV9389545.1"/>
    <property type="molecule type" value="Genomic_DNA"/>
</dbReference>
<evidence type="ECO:0000313" key="1">
    <source>
        <dbReference type="EMBL" id="MCV9389545.1"/>
    </source>
</evidence>
<name>A0ABT3D0V3_9BACT</name>
<gene>
    <name evidence="1" type="ORF">N7U62_23045</name>
</gene>
<reference evidence="1 2" key="1">
    <citation type="submission" date="2022-10" db="EMBL/GenBank/DDBJ databases">
        <title>Comparative genomics and taxonomic characterization of three novel marine species of genus Reichenbachiella exhibiting antioxidant and polysaccharide degradation activities.</title>
        <authorList>
            <person name="Muhammad N."/>
            <person name="Lee Y.-J."/>
            <person name="Ko J."/>
            <person name="Kim S.-G."/>
        </authorList>
    </citation>
    <scope>NUCLEOTIDE SEQUENCE [LARGE SCALE GENOMIC DNA]</scope>
    <source>
        <strain evidence="1 2">ABR2-5</strain>
    </source>
</reference>
<organism evidence="1 2">
    <name type="scientific">Reichenbachiella ulvae</name>
    <dbReference type="NCBI Taxonomy" id="2980104"/>
    <lineage>
        <taxon>Bacteria</taxon>
        <taxon>Pseudomonadati</taxon>
        <taxon>Bacteroidota</taxon>
        <taxon>Cytophagia</taxon>
        <taxon>Cytophagales</taxon>
        <taxon>Reichenbachiellaceae</taxon>
        <taxon>Reichenbachiella</taxon>
    </lineage>
</organism>
<protein>
    <submittedName>
        <fullName evidence="1">Uncharacterized protein</fullName>
    </submittedName>
</protein>
<dbReference type="Proteomes" id="UP001300692">
    <property type="component" value="Unassembled WGS sequence"/>
</dbReference>
<sequence>MPGTGDTQFFSGRSIQIALKVKTGEGVSSTDFIDYTLSITNADFSEIYGWFGDKTINKKTRPLDMGFFEDLSESSLSFNAPQVSFYISNGFGVPMGLNMGGISSTNSKGTTE</sequence>